<accession>A0ABN9VN24</accession>
<evidence type="ECO:0000313" key="4">
    <source>
        <dbReference type="Proteomes" id="UP001189429"/>
    </source>
</evidence>
<organism evidence="3 4">
    <name type="scientific">Prorocentrum cordatum</name>
    <dbReference type="NCBI Taxonomy" id="2364126"/>
    <lineage>
        <taxon>Eukaryota</taxon>
        <taxon>Sar</taxon>
        <taxon>Alveolata</taxon>
        <taxon>Dinophyceae</taxon>
        <taxon>Prorocentrales</taxon>
        <taxon>Prorocentraceae</taxon>
        <taxon>Prorocentrum</taxon>
    </lineage>
</organism>
<sequence>MQESRHSSRRLEEVSASTLELAGSVRLLHEGQQQLARALEEPRRGPRPDRRAGDADARRGLDRLEAAAAASARTLAALEERLRSVEGAVQSVLQRSSDVRLLEALVETFVAGGCGQAGTGGSEAPGRAAQPALRCRGEEV</sequence>
<feature type="coiled-coil region" evidence="1">
    <location>
        <begin position="61"/>
        <end position="95"/>
    </location>
</feature>
<evidence type="ECO:0000256" key="2">
    <source>
        <dbReference type="SAM" id="MobiDB-lite"/>
    </source>
</evidence>
<proteinExistence type="predicted"/>
<dbReference type="Proteomes" id="UP001189429">
    <property type="component" value="Unassembled WGS sequence"/>
</dbReference>
<gene>
    <name evidence="3" type="ORF">PCOR1329_LOCUS59576</name>
</gene>
<keyword evidence="1" id="KW-0175">Coiled coil</keyword>
<comment type="caution">
    <text evidence="3">The sequence shown here is derived from an EMBL/GenBank/DDBJ whole genome shotgun (WGS) entry which is preliminary data.</text>
</comment>
<feature type="region of interest" description="Disordered" evidence="2">
    <location>
        <begin position="114"/>
        <end position="140"/>
    </location>
</feature>
<evidence type="ECO:0000256" key="1">
    <source>
        <dbReference type="SAM" id="Coils"/>
    </source>
</evidence>
<reference evidence="3" key="1">
    <citation type="submission" date="2023-10" db="EMBL/GenBank/DDBJ databases">
        <authorList>
            <person name="Chen Y."/>
            <person name="Shah S."/>
            <person name="Dougan E. K."/>
            <person name="Thang M."/>
            <person name="Chan C."/>
        </authorList>
    </citation>
    <scope>NUCLEOTIDE SEQUENCE [LARGE SCALE GENOMIC DNA]</scope>
</reference>
<feature type="region of interest" description="Disordered" evidence="2">
    <location>
        <begin position="32"/>
        <end position="57"/>
    </location>
</feature>
<feature type="compositionally biased region" description="Basic and acidic residues" evidence="2">
    <location>
        <begin position="38"/>
        <end position="57"/>
    </location>
</feature>
<dbReference type="EMBL" id="CAUYUJ010017431">
    <property type="protein sequence ID" value="CAK0874768.1"/>
    <property type="molecule type" value="Genomic_DNA"/>
</dbReference>
<name>A0ABN9VN24_9DINO</name>
<protein>
    <submittedName>
        <fullName evidence="3">Uncharacterized protein</fullName>
    </submittedName>
</protein>
<evidence type="ECO:0000313" key="3">
    <source>
        <dbReference type="EMBL" id="CAK0874768.1"/>
    </source>
</evidence>
<feature type="compositionally biased region" description="Gly residues" evidence="2">
    <location>
        <begin position="114"/>
        <end position="123"/>
    </location>
</feature>
<keyword evidence="4" id="KW-1185">Reference proteome</keyword>